<dbReference type="GO" id="GO:0005829">
    <property type="term" value="C:cytosol"/>
    <property type="evidence" value="ECO:0007669"/>
    <property type="project" value="TreeGrafter"/>
</dbReference>
<dbReference type="AlphaFoldDB" id="A0A7K3VVL9"/>
<dbReference type="GO" id="GO:0005960">
    <property type="term" value="C:glycine cleavage complex"/>
    <property type="evidence" value="ECO:0007669"/>
    <property type="project" value="TreeGrafter"/>
</dbReference>
<dbReference type="GO" id="GO:0004375">
    <property type="term" value="F:glycine dehydrogenase (decarboxylating) activity"/>
    <property type="evidence" value="ECO:0007669"/>
    <property type="project" value="UniProtKB-EC"/>
</dbReference>
<dbReference type="PANTHER" id="PTHR11773:SF1">
    <property type="entry name" value="GLYCINE DEHYDROGENASE (DECARBOXYLATING), MITOCHONDRIAL"/>
    <property type="match status" value="1"/>
</dbReference>
<protein>
    <recommendedName>
        <fullName evidence="8">Glycine dehydrogenase (decarboxylating)</fullName>
        <ecNumber evidence="8">1.4.4.2</ecNumber>
    </recommendedName>
    <alternativeName>
        <fullName evidence="8">Glycine cleavage system P-protein</fullName>
    </alternativeName>
    <alternativeName>
        <fullName evidence="8">Glycine decarboxylase</fullName>
    </alternativeName>
    <alternativeName>
        <fullName evidence="8">Glycine dehydrogenase (aminomethyl-transferring)</fullName>
    </alternativeName>
</protein>
<evidence type="ECO:0000313" key="12">
    <source>
        <dbReference type="EMBL" id="NEK56675.1"/>
    </source>
</evidence>
<comment type="catalytic activity">
    <reaction evidence="7 8">
        <text>N(6)-[(R)-lipoyl]-L-lysyl-[glycine-cleavage complex H protein] + glycine + H(+) = N(6)-[(R)-S(8)-aminomethyldihydrolipoyl]-L-lysyl-[glycine-cleavage complex H protein] + CO2</text>
        <dbReference type="Rhea" id="RHEA:24304"/>
        <dbReference type="Rhea" id="RHEA-COMP:10494"/>
        <dbReference type="Rhea" id="RHEA-COMP:10495"/>
        <dbReference type="ChEBI" id="CHEBI:15378"/>
        <dbReference type="ChEBI" id="CHEBI:16526"/>
        <dbReference type="ChEBI" id="CHEBI:57305"/>
        <dbReference type="ChEBI" id="CHEBI:83099"/>
        <dbReference type="ChEBI" id="CHEBI:83143"/>
        <dbReference type="EC" id="1.4.4.2"/>
    </reaction>
</comment>
<dbReference type="FunFam" id="3.40.640.10:FF:000007">
    <property type="entry name" value="glycine dehydrogenase (Decarboxylating), mitochondrial"/>
    <property type="match status" value="1"/>
</dbReference>
<dbReference type="SUPFAM" id="SSF53383">
    <property type="entry name" value="PLP-dependent transferases"/>
    <property type="match status" value="2"/>
</dbReference>
<feature type="modified residue" description="N6-(pyridoxal phosphate)lysine" evidence="8 9">
    <location>
        <position position="714"/>
    </location>
</feature>
<accession>A0A7K3VVL9</accession>
<feature type="domain" description="Glycine cleavage system P-protein N-terminal" evidence="10">
    <location>
        <begin position="24"/>
        <end position="449"/>
    </location>
</feature>
<evidence type="ECO:0000256" key="8">
    <source>
        <dbReference type="HAMAP-Rule" id="MF_00711"/>
    </source>
</evidence>
<feature type="domain" description="Glycine dehydrogenase C-terminal" evidence="11">
    <location>
        <begin position="784"/>
        <end position="905"/>
    </location>
</feature>
<dbReference type="NCBIfam" id="TIGR00461">
    <property type="entry name" value="gcvP"/>
    <property type="match status" value="1"/>
</dbReference>
<evidence type="ECO:0000259" key="10">
    <source>
        <dbReference type="Pfam" id="PF02347"/>
    </source>
</evidence>
<proteinExistence type="inferred from homology"/>
<comment type="function">
    <text evidence="2 8">The glycine cleavage system catalyzes the degradation of glycine. The P protein binds the alpha-amino group of glycine through its pyridoxal phosphate cofactor; CO(2) is released and the remaining methylamine moiety is then transferred to the lipoamide cofactor of the H protein.</text>
</comment>
<comment type="similarity">
    <text evidence="3 8">Belongs to the GcvP family.</text>
</comment>
<keyword evidence="13" id="KW-1185">Reference proteome</keyword>
<dbReference type="HAMAP" id="MF_00711">
    <property type="entry name" value="GcvP"/>
    <property type="match status" value="1"/>
</dbReference>
<dbReference type="CDD" id="cd00613">
    <property type="entry name" value="GDC-P"/>
    <property type="match status" value="1"/>
</dbReference>
<dbReference type="InterPro" id="IPR015424">
    <property type="entry name" value="PyrdxlP-dep_Trfase"/>
</dbReference>
<dbReference type="EC" id="1.4.4.2" evidence="8"/>
<feature type="domain" description="Glycine cleavage system P-protein N-terminal" evidence="10">
    <location>
        <begin position="485"/>
        <end position="743"/>
    </location>
</feature>
<dbReference type="RefSeq" id="WP_163479864.1">
    <property type="nucleotide sequence ID" value="NZ_JAAGWF010000003.1"/>
</dbReference>
<comment type="subunit">
    <text evidence="4 8">The glycine cleavage system is composed of four proteins: P, T, L and H.</text>
</comment>
<organism evidence="12 13">
    <name type="scientific">Geodermatophilus sabuli</name>
    <dbReference type="NCBI Taxonomy" id="1564158"/>
    <lineage>
        <taxon>Bacteria</taxon>
        <taxon>Bacillati</taxon>
        <taxon>Actinomycetota</taxon>
        <taxon>Actinomycetes</taxon>
        <taxon>Geodermatophilales</taxon>
        <taxon>Geodermatophilaceae</taxon>
        <taxon>Geodermatophilus</taxon>
    </lineage>
</organism>
<dbReference type="InterPro" id="IPR015422">
    <property type="entry name" value="PyrdxlP-dep_Trfase_small"/>
</dbReference>
<sequence length="980" mass="102626">MADHAPRPLPALTALGSAGSFAGRHIGPRADQTEAMLAVVGHPTVQSLADACVPEGVRDRTPLDLPPAEDEATVLRLLQERAAANDVYTSMIGLGYSGTVTPAVIRRAVLENPAWYSAYTPYQPEISQGRLEALITFQTTVADLTGLPVAGASMLDEATAAAEAMTLVRRAGRAAPGSVLVVDADTLPQTLAVLRTRAEPLGIGLHVADLSAGWPADLPEAGAFGVLLSLPGASGAVRDHRALAAAAHQAGASVVVAADLLALTLLEAPGEWGADVVCGSTQRFGVPLGYGGPHAGYLAVREELARQLPGRLVGVSVDADGAPAYRLALQTREQHIRRERATSNICTAQVLLAVMAAAYAVYHGPDGLTVIAARVHRSAQTLSGWLRAGGVEVVHDRFFDTVLARVPGRAGHVVAAAAARRINLRLVDDDTVGVSCDETTTVPVLRAVAAAFGVPADDAALGDDGPDALPPGLRRRSPFLTHPVFSEHRSETALMRWLRALADKDLALDRTMIPLGSCTMKLNSAVEMAAITWPEFADLHPFAPAEQARGYRQLIDELCAALAEVTGYAAVSVQPNAGSQGEFAGLLAIRGYHRSRGEEQRDVCLIPSSAHGTNAASAVMAGMRVVVVGCDEAGNVDVADLRARVAEHGDRLAAVMLTYPSTHGVFETAIQEICGAVHDAGGQVYVDGANLNALVGLARPGRFGSDVSHLNLHKTFCIPHGGGGPGVGPIGVRAHLVPFLPGHPLVDTGTAGAPVSAAPWGSAGILPISWAYLRLMGPDGLTRATEHAILAANYLAVRLREHYPVLYTGADGLVAHECILDIRPLTKATGITVDDIAKRLVDYGFHAPTMSFPVAGTLMVEPTESEDQGELDRFVEAMAAIRAEIDAVASGAYDREDNPLRNAPHTLAMLAGTWERPYPREVAVIPVPGLRGRGHLSPVRRIDQAHGDRNLACSCPPPAAFAEPPGAGRVVDALPVAARA</sequence>
<dbReference type="InterPro" id="IPR049316">
    <property type="entry name" value="GDC-P_C"/>
</dbReference>
<evidence type="ECO:0000256" key="9">
    <source>
        <dbReference type="PIRSR" id="PIRSR603437-50"/>
    </source>
</evidence>
<dbReference type="GO" id="GO:0016594">
    <property type="term" value="F:glycine binding"/>
    <property type="evidence" value="ECO:0007669"/>
    <property type="project" value="TreeGrafter"/>
</dbReference>
<gene>
    <name evidence="8 12" type="primary">gcvP</name>
    <name evidence="12" type="ORF">GCU56_02140</name>
</gene>
<dbReference type="FunFam" id="3.40.640.10:FF:000005">
    <property type="entry name" value="Glycine dehydrogenase (decarboxylating), mitochondrial"/>
    <property type="match status" value="1"/>
</dbReference>
<evidence type="ECO:0000256" key="3">
    <source>
        <dbReference type="ARBA" id="ARBA00010756"/>
    </source>
</evidence>
<dbReference type="InterPro" id="IPR003437">
    <property type="entry name" value="GcvP"/>
</dbReference>
<dbReference type="GO" id="GO:0019464">
    <property type="term" value="P:glycine decarboxylation via glycine cleavage system"/>
    <property type="evidence" value="ECO:0007669"/>
    <property type="project" value="UniProtKB-UniRule"/>
</dbReference>
<dbReference type="Proteomes" id="UP000470246">
    <property type="component" value="Unassembled WGS sequence"/>
</dbReference>
<dbReference type="Pfam" id="PF02347">
    <property type="entry name" value="GDC-P"/>
    <property type="match status" value="2"/>
</dbReference>
<dbReference type="FunFam" id="3.90.1150.10:FF:000007">
    <property type="entry name" value="Glycine dehydrogenase (decarboxylating), mitochondrial"/>
    <property type="match status" value="1"/>
</dbReference>
<name>A0A7K3VVL9_9ACTN</name>
<dbReference type="NCBIfam" id="NF003346">
    <property type="entry name" value="PRK04366.1"/>
    <property type="match status" value="1"/>
</dbReference>
<reference evidence="12 13" key="1">
    <citation type="submission" date="2020-02" db="EMBL/GenBank/DDBJ databases">
        <title>Geodermatophilus sabuli CPCC 205279 I12A-02694.</title>
        <authorList>
            <person name="Jiang Z."/>
        </authorList>
    </citation>
    <scope>NUCLEOTIDE SEQUENCE [LARGE SCALE GENOMIC DNA]</scope>
    <source>
        <strain evidence="12 13">I12A-02694</strain>
    </source>
</reference>
<dbReference type="PANTHER" id="PTHR11773">
    <property type="entry name" value="GLYCINE DEHYDROGENASE, DECARBOXYLATING"/>
    <property type="match status" value="1"/>
</dbReference>
<evidence type="ECO:0000256" key="7">
    <source>
        <dbReference type="ARBA" id="ARBA00049026"/>
    </source>
</evidence>
<dbReference type="Gene3D" id="3.40.640.10">
    <property type="entry name" value="Type I PLP-dependent aspartate aminotransferase-like (Major domain)"/>
    <property type="match status" value="2"/>
</dbReference>
<evidence type="ECO:0000256" key="2">
    <source>
        <dbReference type="ARBA" id="ARBA00003788"/>
    </source>
</evidence>
<evidence type="ECO:0000256" key="1">
    <source>
        <dbReference type="ARBA" id="ARBA00001933"/>
    </source>
</evidence>
<evidence type="ECO:0000256" key="4">
    <source>
        <dbReference type="ARBA" id="ARBA00011690"/>
    </source>
</evidence>
<comment type="cofactor">
    <cofactor evidence="1 8 9">
        <name>pyridoxal 5'-phosphate</name>
        <dbReference type="ChEBI" id="CHEBI:597326"/>
    </cofactor>
</comment>
<comment type="caution">
    <text evidence="12">The sequence shown here is derived from an EMBL/GenBank/DDBJ whole genome shotgun (WGS) entry which is preliminary data.</text>
</comment>
<dbReference type="InterPro" id="IPR020581">
    <property type="entry name" value="GDC_P"/>
</dbReference>
<evidence type="ECO:0000256" key="6">
    <source>
        <dbReference type="ARBA" id="ARBA00023002"/>
    </source>
</evidence>
<evidence type="ECO:0000256" key="5">
    <source>
        <dbReference type="ARBA" id="ARBA00022898"/>
    </source>
</evidence>
<dbReference type="InterPro" id="IPR049315">
    <property type="entry name" value="GDC-P_N"/>
</dbReference>
<dbReference type="Pfam" id="PF21478">
    <property type="entry name" value="GcvP2_C"/>
    <property type="match status" value="1"/>
</dbReference>
<keyword evidence="5 8" id="KW-0663">Pyridoxal phosphate</keyword>
<dbReference type="GO" id="GO:0030170">
    <property type="term" value="F:pyridoxal phosphate binding"/>
    <property type="evidence" value="ECO:0007669"/>
    <property type="project" value="TreeGrafter"/>
</dbReference>
<dbReference type="EMBL" id="JAAGWF010000003">
    <property type="protein sequence ID" value="NEK56675.1"/>
    <property type="molecule type" value="Genomic_DNA"/>
</dbReference>
<dbReference type="Gene3D" id="3.90.1150.10">
    <property type="entry name" value="Aspartate Aminotransferase, domain 1"/>
    <property type="match status" value="2"/>
</dbReference>
<keyword evidence="6 8" id="KW-0560">Oxidoreductase</keyword>
<evidence type="ECO:0000259" key="11">
    <source>
        <dbReference type="Pfam" id="PF21478"/>
    </source>
</evidence>
<evidence type="ECO:0000313" key="13">
    <source>
        <dbReference type="Proteomes" id="UP000470246"/>
    </source>
</evidence>
<dbReference type="InterPro" id="IPR015421">
    <property type="entry name" value="PyrdxlP-dep_Trfase_major"/>
</dbReference>